<feature type="region of interest" description="Disordered" evidence="1">
    <location>
        <begin position="191"/>
        <end position="211"/>
    </location>
</feature>
<feature type="non-terminal residue" evidence="2">
    <location>
        <position position="1"/>
    </location>
</feature>
<gene>
    <name evidence="2" type="ORF">HK100_007042</name>
</gene>
<dbReference type="Pfam" id="PF06677">
    <property type="entry name" value="Auto_anti-p27"/>
    <property type="match status" value="2"/>
</dbReference>
<reference evidence="2" key="1">
    <citation type="submission" date="2020-05" db="EMBL/GenBank/DDBJ databases">
        <title>Phylogenomic resolution of chytrid fungi.</title>
        <authorList>
            <person name="Stajich J.E."/>
            <person name="Amses K."/>
            <person name="Simmons R."/>
            <person name="Seto K."/>
            <person name="Myers J."/>
            <person name="Bonds A."/>
            <person name="Quandt C.A."/>
            <person name="Barry K."/>
            <person name="Liu P."/>
            <person name="Grigoriev I."/>
            <person name="Longcore J.E."/>
            <person name="James T.Y."/>
        </authorList>
    </citation>
    <scope>NUCLEOTIDE SEQUENCE</scope>
    <source>
        <strain evidence="2">JEL0513</strain>
    </source>
</reference>
<accession>A0AAD5XL41</accession>
<feature type="region of interest" description="Disordered" evidence="1">
    <location>
        <begin position="60"/>
        <end position="115"/>
    </location>
</feature>
<evidence type="ECO:0000313" key="3">
    <source>
        <dbReference type="Proteomes" id="UP001211907"/>
    </source>
</evidence>
<evidence type="ECO:0000256" key="1">
    <source>
        <dbReference type="SAM" id="MobiDB-lite"/>
    </source>
</evidence>
<dbReference type="EMBL" id="JADGJH010000033">
    <property type="protein sequence ID" value="KAJ3141412.1"/>
    <property type="molecule type" value="Genomic_DNA"/>
</dbReference>
<dbReference type="AlphaFoldDB" id="A0AAD5XL41"/>
<sequence>MTKTRRDIGVERMGTYMLSGWVLTDTPCRNPGCNMPTFRTKDSSKVQFCCLCDDPKNPIPADTVDNTPHTDENITTTGDHSINTYGNNSISSDDDCDESEERPMPASTARSDSDRASKLLGEKLLSGWTMLADVCSTCHVTPLMEKAGSRLCVKCGVPSAESTGLGAVVSAKQPATKYGKGIDGAKFDASLRASLRGEPGKDEDDQDFWDE</sequence>
<keyword evidence="3" id="KW-1185">Reference proteome</keyword>
<feature type="compositionally biased region" description="Polar residues" evidence="1">
    <location>
        <begin position="73"/>
        <end position="88"/>
    </location>
</feature>
<dbReference type="InterPro" id="IPR009563">
    <property type="entry name" value="SSSCA1"/>
</dbReference>
<organism evidence="2 3">
    <name type="scientific">Physocladia obscura</name>
    <dbReference type="NCBI Taxonomy" id="109957"/>
    <lineage>
        <taxon>Eukaryota</taxon>
        <taxon>Fungi</taxon>
        <taxon>Fungi incertae sedis</taxon>
        <taxon>Chytridiomycota</taxon>
        <taxon>Chytridiomycota incertae sedis</taxon>
        <taxon>Chytridiomycetes</taxon>
        <taxon>Chytridiales</taxon>
        <taxon>Chytriomycetaceae</taxon>
        <taxon>Physocladia</taxon>
    </lineage>
</organism>
<proteinExistence type="predicted"/>
<feature type="compositionally biased region" description="Acidic residues" evidence="1">
    <location>
        <begin position="201"/>
        <end position="211"/>
    </location>
</feature>
<evidence type="ECO:0000313" key="2">
    <source>
        <dbReference type="EMBL" id="KAJ3141412.1"/>
    </source>
</evidence>
<protein>
    <submittedName>
        <fullName evidence="2">Uncharacterized protein</fullName>
    </submittedName>
</protein>
<dbReference type="InterPro" id="IPR051888">
    <property type="entry name" value="UPF0148_domain"/>
</dbReference>
<name>A0AAD5XL41_9FUNG</name>
<dbReference type="PANTHER" id="PTHR16537:SF1">
    <property type="entry name" value="PROTEIN ZNRD2"/>
    <property type="match status" value="1"/>
</dbReference>
<comment type="caution">
    <text evidence="2">The sequence shown here is derived from an EMBL/GenBank/DDBJ whole genome shotgun (WGS) entry which is preliminary data.</text>
</comment>
<dbReference type="PANTHER" id="PTHR16537">
    <property type="entry name" value="SJOEGREN SYNDROME/SCLERODERMA AUTOANTIGEN 1"/>
    <property type="match status" value="1"/>
</dbReference>
<dbReference type="Proteomes" id="UP001211907">
    <property type="component" value="Unassembled WGS sequence"/>
</dbReference>